<feature type="domain" description="Methyltransferase FkbM" evidence="1">
    <location>
        <begin position="112"/>
        <end position="243"/>
    </location>
</feature>
<keyword evidence="3" id="KW-1185">Reference proteome</keyword>
<keyword evidence="2" id="KW-0808">Transferase</keyword>
<dbReference type="Pfam" id="PF05050">
    <property type="entry name" value="Methyltransf_21"/>
    <property type="match status" value="1"/>
</dbReference>
<dbReference type="GO" id="GO:0008168">
    <property type="term" value="F:methyltransferase activity"/>
    <property type="evidence" value="ECO:0007669"/>
    <property type="project" value="UniProtKB-KW"/>
</dbReference>
<proteinExistence type="predicted"/>
<dbReference type="Proteomes" id="UP000284547">
    <property type="component" value="Unassembled WGS sequence"/>
</dbReference>
<organism evidence="2 3">
    <name type="scientific">Pseudotabrizicola alkalilacus</name>
    <dbReference type="NCBI Taxonomy" id="2305252"/>
    <lineage>
        <taxon>Bacteria</taxon>
        <taxon>Pseudomonadati</taxon>
        <taxon>Pseudomonadota</taxon>
        <taxon>Alphaproteobacteria</taxon>
        <taxon>Rhodobacterales</taxon>
        <taxon>Paracoccaceae</taxon>
        <taxon>Pseudotabrizicola</taxon>
    </lineage>
</organism>
<gene>
    <name evidence="2" type="ORF">D1012_06865</name>
</gene>
<dbReference type="Gene3D" id="3.40.50.150">
    <property type="entry name" value="Vaccinia Virus protein VP39"/>
    <property type="match status" value="1"/>
</dbReference>
<dbReference type="InterPro" id="IPR006342">
    <property type="entry name" value="FkbM_mtfrase"/>
</dbReference>
<sequence length="280" mass="30126">MRQIMQAHRALGIVPTHTAEDAADPTAALSAKLDQMIRLSEEAIHLQRVALLEPGHILRFHAGLTPIAMSLPDAQEDYVQRMMLRNRQFFETKLLGTLQDLALIKATDTVCDIGANIGSTSVFFGKVLGAKRVLAFEPLPQAYATLCRNLELNGLTDALAYNCMVGPTSGRGDIARFNPRNLGATSFAPAKSGPVPMVALDDLIEAEELQGLGFIKVDVEGMHMDVLSGAKQVIKAFKPVIWVALTNHSADYAATAKLLGGLGYSAVRIGPNDHIFKPGA</sequence>
<dbReference type="PANTHER" id="PTHR34203">
    <property type="entry name" value="METHYLTRANSFERASE, FKBM FAMILY PROTEIN"/>
    <property type="match status" value="1"/>
</dbReference>
<comment type="caution">
    <text evidence="2">The sequence shown here is derived from an EMBL/GenBank/DDBJ whole genome shotgun (WGS) entry which is preliminary data.</text>
</comment>
<accession>A0A411Z3J5</accession>
<keyword evidence="2" id="KW-0489">Methyltransferase</keyword>
<dbReference type="PANTHER" id="PTHR34203:SF15">
    <property type="entry name" value="SLL1173 PROTEIN"/>
    <property type="match status" value="1"/>
</dbReference>
<dbReference type="NCBIfam" id="TIGR01444">
    <property type="entry name" value="fkbM_fam"/>
    <property type="match status" value="1"/>
</dbReference>
<name>A0A411Z3J5_9RHOB</name>
<reference evidence="2 3" key="1">
    <citation type="submission" date="2018-08" db="EMBL/GenBank/DDBJ databases">
        <title>Flavobacterium tibetense sp. nov., isolated from a wetland YonghuCo on Tibetan Plateau.</title>
        <authorList>
            <person name="Phurbu D."/>
            <person name="Lu H."/>
            <person name="Xing P."/>
        </authorList>
    </citation>
    <scope>NUCLEOTIDE SEQUENCE [LARGE SCALE GENOMIC DNA]</scope>
    <source>
        <strain evidence="2 3">DJC</strain>
    </source>
</reference>
<evidence type="ECO:0000313" key="2">
    <source>
        <dbReference type="EMBL" id="RGP37638.1"/>
    </source>
</evidence>
<evidence type="ECO:0000313" key="3">
    <source>
        <dbReference type="Proteomes" id="UP000284547"/>
    </source>
</evidence>
<dbReference type="SUPFAM" id="SSF53335">
    <property type="entry name" value="S-adenosyl-L-methionine-dependent methyltransferases"/>
    <property type="match status" value="1"/>
</dbReference>
<dbReference type="InterPro" id="IPR052514">
    <property type="entry name" value="SAM-dependent_MTase"/>
</dbReference>
<dbReference type="InterPro" id="IPR029063">
    <property type="entry name" value="SAM-dependent_MTases_sf"/>
</dbReference>
<dbReference type="EMBL" id="QWEY01000003">
    <property type="protein sequence ID" value="RGP37638.1"/>
    <property type="molecule type" value="Genomic_DNA"/>
</dbReference>
<dbReference type="AlphaFoldDB" id="A0A411Z3J5"/>
<dbReference type="GO" id="GO:0032259">
    <property type="term" value="P:methylation"/>
    <property type="evidence" value="ECO:0007669"/>
    <property type="project" value="UniProtKB-KW"/>
</dbReference>
<protein>
    <submittedName>
        <fullName evidence="2">FkbM family methyltransferase</fullName>
    </submittedName>
</protein>
<evidence type="ECO:0000259" key="1">
    <source>
        <dbReference type="Pfam" id="PF05050"/>
    </source>
</evidence>